<feature type="transmembrane region" description="Helical" evidence="5">
    <location>
        <begin position="27"/>
        <end position="44"/>
    </location>
</feature>
<evidence type="ECO:0000256" key="3">
    <source>
        <dbReference type="ARBA" id="ARBA00022679"/>
    </source>
</evidence>
<keyword evidence="2" id="KW-0328">Glycosyltransferase</keyword>
<keyword evidence="5" id="KW-0812">Transmembrane</keyword>
<dbReference type="EMBL" id="JAULSN010000004">
    <property type="protein sequence ID" value="KAK3373105.1"/>
    <property type="molecule type" value="Genomic_DNA"/>
</dbReference>
<dbReference type="PANTHER" id="PTHR10730:SF53">
    <property type="entry name" value="GLYCOSYLTRANSFERASE 25 FAMILY MEMBER"/>
    <property type="match status" value="1"/>
</dbReference>
<dbReference type="AlphaFoldDB" id="A0AAE0KBE1"/>
<feature type="region of interest" description="Disordered" evidence="4">
    <location>
        <begin position="384"/>
        <end position="403"/>
    </location>
</feature>
<accession>A0AAE0KBE1</accession>
<evidence type="ECO:0000256" key="4">
    <source>
        <dbReference type="SAM" id="MobiDB-lite"/>
    </source>
</evidence>
<dbReference type="InterPro" id="IPR002654">
    <property type="entry name" value="Glyco_trans_25"/>
</dbReference>
<feature type="compositionally biased region" description="Basic and acidic residues" evidence="4">
    <location>
        <begin position="220"/>
        <end position="229"/>
    </location>
</feature>
<feature type="compositionally biased region" description="Basic and acidic residues" evidence="4">
    <location>
        <begin position="392"/>
        <end position="403"/>
    </location>
</feature>
<name>A0AAE0KBE1_9PEZI</name>
<dbReference type="Pfam" id="PF01755">
    <property type="entry name" value="Glyco_transf_25"/>
    <property type="match status" value="1"/>
</dbReference>
<dbReference type="GO" id="GO:0016740">
    <property type="term" value="F:transferase activity"/>
    <property type="evidence" value="ECO:0007669"/>
    <property type="project" value="UniProtKB-KW"/>
</dbReference>
<evidence type="ECO:0000256" key="2">
    <source>
        <dbReference type="ARBA" id="ARBA00022676"/>
    </source>
</evidence>
<dbReference type="Proteomes" id="UP001287356">
    <property type="component" value="Unassembled WGS sequence"/>
</dbReference>
<protein>
    <recommendedName>
        <fullName evidence="6">Glycosyl transferase family 25 domain-containing protein</fullName>
    </recommendedName>
</protein>
<keyword evidence="5" id="KW-0472">Membrane</keyword>
<dbReference type="CDD" id="cd06532">
    <property type="entry name" value="Glyco_transf_25"/>
    <property type="match status" value="1"/>
</dbReference>
<gene>
    <name evidence="7" type="ORF">B0T24DRAFT_249871</name>
</gene>
<evidence type="ECO:0000313" key="8">
    <source>
        <dbReference type="Proteomes" id="UP001287356"/>
    </source>
</evidence>
<keyword evidence="5" id="KW-1133">Transmembrane helix</keyword>
<sequence>MSREQVSTSGPAAALTSLFSQWRSYRQIHRVFLVLFVVSTIFVLDRYRVALAGTLGVPYRPPIMVQADDGPSSGQSEDTAIERAGNGTLGFHAIYYVNMKARYDREDAMALQAYISGLDIQDYPAVESDMIDPVGMPPTHRPGVLKVGERGCWRAHANIWSEMVRKKLPPILIMESDATWDINVRPIMSNLNKHFVEFLRNINSTAVHDPSWRAKNNRHPLADDPHRAETYVPPNDAANGTATATPAPAPAPAPTPIEFNVDDPWLSEHWDLFSIGQCFETNQDKDINLVYTDQHVPAGKNYWGVKLGNQRVIRKSGGITCTTSYAISHTGAAKLLLRSSIDLDNPVDLLIRRMTLSRDLVAYSVQPPIVAQWEYRGDVGMNERGAQSDINGGKHKDTPSDAEMKGWDDVKKTGSVWTTKSLHHDVGFDRMALEVAWDQILTNVVLTDSWYNPVDKD</sequence>
<dbReference type="InterPro" id="IPR050757">
    <property type="entry name" value="Collagen_mod_GT25"/>
</dbReference>
<proteinExistence type="inferred from homology"/>
<evidence type="ECO:0000259" key="6">
    <source>
        <dbReference type="Pfam" id="PF01755"/>
    </source>
</evidence>
<reference evidence="7" key="2">
    <citation type="submission" date="2023-06" db="EMBL/GenBank/DDBJ databases">
        <authorList>
            <consortium name="Lawrence Berkeley National Laboratory"/>
            <person name="Haridas S."/>
            <person name="Hensen N."/>
            <person name="Bonometti L."/>
            <person name="Westerberg I."/>
            <person name="Brannstrom I.O."/>
            <person name="Guillou S."/>
            <person name="Cros-Aarteil S."/>
            <person name="Calhoun S."/>
            <person name="Kuo A."/>
            <person name="Mondo S."/>
            <person name="Pangilinan J."/>
            <person name="Riley R."/>
            <person name="Labutti K."/>
            <person name="Andreopoulos B."/>
            <person name="Lipzen A."/>
            <person name="Chen C."/>
            <person name="Yanf M."/>
            <person name="Daum C."/>
            <person name="Ng V."/>
            <person name="Clum A."/>
            <person name="Steindorff A."/>
            <person name="Ohm R."/>
            <person name="Martin F."/>
            <person name="Silar P."/>
            <person name="Natvig D."/>
            <person name="Lalanne C."/>
            <person name="Gautier V."/>
            <person name="Ament-Velasquez S.L."/>
            <person name="Kruys A."/>
            <person name="Hutchinson M.I."/>
            <person name="Powell A.J."/>
            <person name="Barry K."/>
            <person name="Miller A.N."/>
            <person name="Grigoriev I.V."/>
            <person name="Debuchy R."/>
            <person name="Gladieux P."/>
            <person name="Thoren M.H."/>
            <person name="Johannesson H."/>
        </authorList>
    </citation>
    <scope>NUCLEOTIDE SEQUENCE</scope>
    <source>
        <strain evidence="7">CBS 958.72</strain>
    </source>
</reference>
<feature type="domain" description="Glycosyl transferase family 25" evidence="6">
    <location>
        <begin position="93"/>
        <end position="201"/>
    </location>
</feature>
<reference evidence="7" key="1">
    <citation type="journal article" date="2023" name="Mol. Phylogenet. Evol.">
        <title>Genome-scale phylogeny and comparative genomics of the fungal order Sordariales.</title>
        <authorList>
            <person name="Hensen N."/>
            <person name="Bonometti L."/>
            <person name="Westerberg I."/>
            <person name="Brannstrom I.O."/>
            <person name="Guillou S."/>
            <person name="Cros-Aarteil S."/>
            <person name="Calhoun S."/>
            <person name="Haridas S."/>
            <person name="Kuo A."/>
            <person name="Mondo S."/>
            <person name="Pangilinan J."/>
            <person name="Riley R."/>
            <person name="LaButti K."/>
            <person name="Andreopoulos B."/>
            <person name="Lipzen A."/>
            <person name="Chen C."/>
            <person name="Yan M."/>
            <person name="Daum C."/>
            <person name="Ng V."/>
            <person name="Clum A."/>
            <person name="Steindorff A."/>
            <person name="Ohm R.A."/>
            <person name="Martin F."/>
            <person name="Silar P."/>
            <person name="Natvig D.O."/>
            <person name="Lalanne C."/>
            <person name="Gautier V."/>
            <person name="Ament-Velasquez S.L."/>
            <person name="Kruys A."/>
            <person name="Hutchinson M.I."/>
            <person name="Powell A.J."/>
            <person name="Barry K."/>
            <person name="Miller A.N."/>
            <person name="Grigoriev I.V."/>
            <person name="Debuchy R."/>
            <person name="Gladieux P."/>
            <person name="Hiltunen Thoren M."/>
            <person name="Johannesson H."/>
        </authorList>
    </citation>
    <scope>NUCLEOTIDE SEQUENCE</scope>
    <source>
        <strain evidence="7">CBS 958.72</strain>
    </source>
</reference>
<feature type="region of interest" description="Disordered" evidence="4">
    <location>
        <begin position="211"/>
        <end position="249"/>
    </location>
</feature>
<feature type="compositionally biased region" description="Low complexity" evidence="4">
    <location>
        <begin position="233"/>
        <end position="246"/>
    </location>
</feature>
<dbReference type="PANTHER" id="PTHR10730">
    <property type="entry name" value="PROCOLLAGEN-LYSINE,2-OXOGLUTARATE 5-DIOXYGENASE/GLYCOSYLTRANSFERASE 25 FAMILY MEMBER"/>
    <property type="match status" value="1"/>
</dbReference>
<comment type="similarity">
    <text evidence="1">Belongs to the glycosyltransferase 25 family.</text>
</comment>
<evidence type="ECO:0000256" key="1">
    <source>
        <dbReference type="ARBA" id="ARBA00006721"/>
    </source>
</evidence>
<comment type="caution">
    <text evidence="7">The sequence shown here is derived from an EMBL/GenBank/DDBJ whole genome shotgun (WGS) entry which is preliminary data.</text>
</comment>
<keyword evidence="3" id="KW-0808">Transferase</keyword>
<evidence type="ECO:0000313" key="7">
    <source>
        <dbReference type="EMBL" id="KAK3373105.1"/>
    </source>
</evidence>
<keyword evidence="8" id="KW-1185">Reference proteome</keyword>
<organism evidence="7 8">
    <name type="scientific">Lasiosphaeria ovina</name>
    <dbReference type="NCBI Taxonomy" id="92902"/>
    <lineage>
        <taxon>Eukaryota</taxon>
        <taxon>Fungi</taxon>
        <taxon>Dikarya</taxon>
        <taxon>Ascomycota</taxon>
        <taxon>Pezizomycotina</taxon>
        <taxon>Sordariomycetes</taxon>
        <taxon>Sordariomycetidae</taxon>
        <taxon>Sordariales</taxon>
        <taxon>Lasiosphaeriaceae</taxon>
        <taxon>Lasiosphaeria</taxon>
    </lineage>
</organism>
<evidence type="ECO:0000256" key="5">
    <source>
        <dbReference type="SAM" id="Phobius"/>
    </source>
</evidence>